<dbReference type="Proteomes" id="UP000603865">
    <property type="component" value="Unassembled WGS sequence"/>
</dbReference>
<dbReference type="GO" id="GO:0000160">
    <property type="term" value="P:phosphorelay signal transduction system"/>
    <property type="evidence" value="ECO:0007669"/>
    <property type="project" value="InterPro"/>
</dbReference>
<dbReference type="RefSeq" id="WP_189091369.1">
    <property type="nucleotide sequence ID" value="NZ_BMQL01000018.1"/>
</dbReference>
<evidence type="ECO:0000256" key="1">
    <source>
        <dbReference type="PROSITE-ProRule" id="PRU00169"/>
    </source>
</evidence>
<dbReference type="Gene3D" id="3.40.50.2300">
    <property type="match status" value="1"/>
</dbReference>
<dbReference type="Pfam" id="PF00072">
    <property type="entry name" value="Response_reg"/>
    <property type="match status" value="1"/>
</dbReference>
<dbReference type="InterPro" id="IPR052893">
    <property type="entry name" value="TCS_response_regulator"/>
</dbReference>
<keyword evidence="4" id="KW-1185">Reference proteome</keyword>
<dbReference type="PANTHER" id="PTHR44520">
    <property type="entry name" value="RESPONSE REGULATOR RCP1-RELATED"/>
    <property type="match status" value="1"/>
</dbReference>
<sequence length="149" mass="16462">MTAPGIELLVVEDSEPDTVLIQEALEEALTAAGLSFRLHLVRDGLEALAFLRQQPPFEDVVLPDMILMDINMPRKNGLDVLHEIKTDVGLTHIPVVMLTTSAADTDVALAYQWQASSYLVKPTGYDQFIDAIQALEAFWMGAARFPPRV</sequence>
<name>A0A918CAJ6_9DEIO</name>
<dbReference type="InterPro" id="IPR011006">
    <property type="entry name" value="CheY-like_superfamily"/>
</dbReference>
<proteinExistence type="predicted"/>
<organism evidence="3 4">
    <name type="scientific">Deinococcus ruber</name>
    <dbReference type="NCBI Taxonomy" id="1848197"/>
    <lineage>
        <taxon>Bacteria</taxon>
        <taxon>Thermotogati</taxon>
        <taxon>Deinococcota</taxon>
        <taxon>Deinococci</taxon>
        <taxon>Deinococcales</taxon>
        <taxon>Deinococcaceae</taxon>
        <taxon>Deinococcus</taxon>
    </lineage>
</organism>
<reference evidence="3" key="2">
    <citation type="submission" date="2020-09" db="EMBL/GenBank/DDBJ databases">
        <authorList>
            <person name="Sun Q."/>
            <person name="Ohkuma M."/>
        </authorList>
    </citation>
    <scope>NUCLEOTIDE SEQUENCE</scope>
    <source>
        <strain evidence="3">JCM 31311</strain>
    </source>
</reference>
<dbReference type="SUPFAM" id="SSF52172">
    <property type="entry name" value="CheY-like"/>
    <property type="match status" value="1"/>
</dbReference>
<dbReference type="EMBL" id="BMQL01000018">
    <property type="protein sequence ID" value="GGR15590.1"/>
    <property type="molecule type" value="Genomic_DNA"/>
</dbReference>
<dbReference type="AlphaFoldDB" id="A0A918CAJ6"/>
<feature type="domain" description="Response regulatory" evidence="2">
    <location>
        <begin position="7"/>
        <end position="136"/>
    </location>
</feature>
<evidence type="ECO:0000313" key="4">
    <source>
        <dbReference type="Proteomes" id="UP000603865"/>
    </source>
</evidence>
<dbReference type="InterPro" id="IPR001789">
    <property type="entry name" value="Sig_transdc_resp-reg_receiver"/>
</dbReference>
<evidence type="ECO:0000313" key="3">
    <source>
        <dbReference type="EMBL" id="GGR15590.1"/>
    </source>
</evidence>
<dbReference type="PANTHER" id="PTHR44520:SF2">
    <property type="entry name" value="RESPONSE REGULATOR RCP1"/>
    <property type="match status" value="1"/>
</dbReference>
<dbReference type="PROSITE" id="PS50110">
    <property type="entry name" value="RESPONSE_REGULATORY"/>
    <property type="match status" value="1"/>
</dbReference>
<feature type="modified residue" description="4-aspartylphosphate" evidence="1">
    <location>
        <position position="69"/>
    </location>
</feature>
<dbReference type="CDD" id="cd17557">
    <property type="entry name" value="REC_Rcp-like"/>
    <property type="match status" value="1"/>
</dbReference>
<reference evidence="3" key="1">
    <citation type="journal article" date="2014" name="Int. J. Syst. Evol. Microbiol.">
        <title>Complete genome sequence of Corynebacterium casei LMG S-19264T (=DSM 44701T), isolated from a smear-ripened cheese.</title>
        <authorList>
            <consortium name="US DOE Joint Genome Institute (JGI-PGF)"/>
            <person name="Walter F."/>
            <person name="Albersmeier A."/>
            <person name="Kalinowski J."/>
            <person name="Ruckert C."/>
        </authorList>
    </citation>
    <scope>NUCLEOTIDE SEQUENCE</scope>
    <source>
        <strain evidence="3">JCM 31311</strain>
    </source>
</reference>
<comment type="caution">
    <text evidence="3">The sequence shown here is derived from an EMBL/GenBank/DDBJ whole genome shotgun (WGS) entry which is preliminary data.</text>
</comment>
<dbReference type="SMART" id="SM00448">
    <property type="entry name" value="REC"/>
    <property type="match status" value="1"/>
</dbReference>
<evidence type="ECO:0000259" key="2">
    <source>
        <dbReference type="PROSITE" id="PS50110"/>
    </source>
</evidence>
<protein>
    <submittedName>
        <fullName evidence="3">Response regulator</fullName>
    </submittedName>
</protein>
<gene>
    <name evidence="3" type="ORF">GCM10008957_30420</name>
</gene>
<keyword evidence="1" id="KW-0597">Phosphoprotein</keyword>
<accession>A0A918CAJ6</accession>